<organism evidence="2">
    <name type="scientific">Octopus bimaculoides</name>
    <name type="common">California two-spotted octopus</name>
    <dbReference type="NCBI Taxonomy" id="37653"/>
    <lineage>
        <taxon>Eukaryota</taxon>
        <taxon>Metazoa</taxon>
        <taxon>Spiralia</taxon>
        <taxon>Lophotrochozoa</taxon>
        <taxon>Mollusca</taxon>
        <taxon>Cephalopoda</taxon>
        <taxon>Coleoidea</taxon>
        <taxon>Octopodiformes</taxon>
        <taxon>Octopoda</taxon>
        <taxon>Incirrata</taxon>
        <taxon>Octopodidae</taxon>
        <taxon>Octopus</taxon>
    </lineage>
</organism>
<evidence type="ECO:0000313" key="2">
    <source>
        <dbReference type="EMBL" id="KOF88214.1"/>
    </source>
</evidence>
<accession>A0A0L8HGI1</accession>
<dbReference type="EMBL" id="KQ418214">
    <property type="protein sequence ID" value="KOF88214.1"/>
    <property type="molecule type" value="Genomic_DNA"/>
</dbReference>
<protein>
    <submittedName>
        <fullName evidence="2">Uncharacterized protein</fullName>
    </submittedName>
</protein>
<dbReference type="AlphaFoldDB" id="A0A0L8HGI1"/>
<name>A0A0L8HGI1_OCTBM</name>
<feature type="region of interest" description="Disordered" evidence="1">
    <location>
        <begin position="45"/>
        <end position="79"/>
    </location>
</feature>
<sequence>MLYIDITLELWRKLFQRQMVSPTLDVETQKKKKLMFDNEMIWKGKRRNFPGQNEMESDKSSSPVKRKSYGCSFLSHPPL</sequence>
<reference evidence="2" key="1">
    <citation type="submission" date="2015-07" db="EMBL/GenBank/DDBJ databases">
        <title>MeaNS - Measles Nucleotide Surveillance Program.</title>
        <authorList>
            <person name="Tran T."/>
            <person name="Druce J."/>
        </authorList>
    </citation>
    <scope>NUCLEOTIDE SEQUENCE</scope>
    <source>
        <strain evidence="2">UCB-OBI-ISO-001</strain>
        <tissue evidence="2">Gonad</tissue>
    </source>
</reference>
<gene>
    <name evidence="2" type="ORF">OCBIM_22015241mg</name>
</gene>
<evidence type="ECO:0000256" key="1">
    <source>
        <dbReference type="SAM" id="MobiDB-lite"/>
    </source>
</evidence>
<proteinExistence type="predicted"/>